<protein>
    <recommendedName>
        <fullName evidence="3">Transposase Helix-turn-helix domain-containing protein</fullName>
    </recommendedName>
</protein>
<dbReference type="AlphaFoldDB" id="A0A8J2LKG4"/>
<dbReference type="EMBL" id="CAJVCH010562440">
    <property type="protein sequence ID" value="CAG7831877.1"/>
    <property type="molecule type" value="Genomic_DNA"/>
</dbReference>
<evidence type="ECO:0008006" key="3">
    <source>
        <dbReference type="Google" id="ProtNLM"/>
    </source>
</evidence>
<keyword evidence="2" id="KW-1185">Reference proteome</keyword>
<dbReference type="OrthoDB" id="6741510at2759"/>
<organism evidence="1 2">
    <name type="scientific">Allacma fusca</name>
    <dbReference type="NCBI Taxonomy" id="39272"/>
    <lineage>
        <taxon>Eukaryota</taxon>
        <taxon>Metazoa</taxon>
        <taxon>Ecdysozoa</taxon>
        <taxon>Arthropoda</taxon>
        <taxon>Hexapoda</taxon>
        <taxon>Collembola</taxon>
        <taxon>Symphypleona</taxon>
        <taxon>Sminthuridae</taxon>
        <taxon>Allacma</taxon>
    </lineage>
</organism>
<evidence type="ECO:0000313" key="2">
    <source>
        <dbReference type="Proteomes" id="UP000708208"/>
    </source>
</evidence>
<accession>A0A8J2LKG4</accession>
<comment type="caution">
    <text evidence="1">The sequence shown here is derived from an EMBL/GenBank/DDBJ whole genome shotgun (WGS) entry which is preliminary data.</text>
</comment>
<proteinExistence type="predicted"/>
<dbReference type="Proteomes" id="UP000708208">
    <property type="component" value="Unassembled WGS sequence"/>
</dbReference>
<sequence>MSLQIFAKLLNLVEPHIHKKNTPYGEPNPARMPLYVTLTYLATGVNIRTIATNFSLGKTTVWEILTECLPALGAALKNDYVE</sequence>
<reference evidence="1" key="1">
    <citation type="submission" date="2021-06" db="EMBL/GenBank/DDBJ databases">
        <authorList>
            <person name="Hodson N. C."/>
            <person name="Mongue J. A."/>
            <person name="Jaron S. K."/>
        </authorList>
    </citation>
    <scope>NUCLEOTIDE SEQUENCE</scope>
</reference>
<name>A0A8J2LKG4_9HEXA</name>
<gene>
    <name evidence="1" type="ORF">AFUS01_LOCUS41601</name>
</gene>
<feature type="non-terminal residue" evidence="1">
    <location>
        <position position="1"/>
    </location>
</feature>
<evidence type="ECO:0000313" key="1">
    <source>
        <dbReference type="EMBL" id="CAG7831877.1"/>
    </source>
</evidence>